<evidence type="ECO:0000256" key="1">
    <source>
        <dbReference type="ARBA" id="ARBA00022553"/>
    </source>
</evidence>
<dbReference type="SMART" id="SM00448">
    <property type="entry name" value="REC"/>
    <property type="match status" value="1"/>
</dbReference>
<feature type="modified residue" description="4-aspartylphosphate" evidence="8">
    <location>
        <position position="57"/>
    </location>
</feature>
<dbReference type="PROSITE" id="PS50045">
    <property type="entry name" value="SIGMA54_INTERACT_4"/>
    <property type="match status" value="1"/>
</dbReference>
<dbReference type="GO" id="GO:0000160">
    <property type="term" value="P:phosphorelay signal transduction system"/>
    <property type="evidence" value="ECO:0007669"/>
    <property type="project" value="UniProtKB-KW"/>
</dbReference>
<dbReference type="FunFam" id="3.40.50.2300:FF:000018">
    <property type="entry name" value="DNA-binding transcriptional regulator NtrC"/>
    <property type="match status" value="1"/>
</dbReference>
<dbReference type="InterPro" id="IPR025662">
    <property type="entry name" value="Sigma_54_int_dom_ATP-bd_1"/>
</dbReference>
<dbReference type="Gene3D" id="1.10.8.60">
    <property type="match status" value="1"/>
</dbReference>
<name>A0A2J4YMZ4_9ENTR</name>
<dbReference type="SUPFAM" id="SSF52172">
    <property type="entry name" value="CheY-like"/>
    <property type="match status" value="1"/>
</dbReference>
<comment type="caution">
    <text evidence="11">The sequence shown here is derived from an EMBL/GenBank/DDBJ whole genome shotgun (WGS) entry which is preliminary data.</text>
</comment>
<feature type="domain" description="Sigma-54 factor interaction" evidence="9">
    <location>
        <begin position="137"/>
        <end position="366"/>
    </location>
</feature>
<evidence type="ECO:0000256" key="4">
    <source>
        <dbReference type="ARBA" id="ARBA00023012"/>
    </source>
</evidence>
<dbReference type="Gene3D" id="3.40.50.2300">
    <property type="match status" value="1"/>
</dbReference>
<proteinExistence type="predicted"/>
<dbReference type="Proteomes" id="UP000234661">
    <property type="component" value="Unassembled WGS sequence"/>
</dbReference>
<accession>A0A2J4YMZ4</accession>
<evidence type="ECO:0000256" key="8">
    <source>
        <dbReference type="PROSITE-ProRule" id="PRU00169"/>
    </source>
</evidence>
<dbReference type="AlphaFoldDB" id="A0A2J4YMZ4"/>
<dbReference type="CDD" id="cd00009">
    <property type="entry name" value="AAA"/>
    <property type="match status" value="1"/>
</dbReference>
<evidence type="ECO:0000256" key="6">
    <source>
        <dbReference type="ARBA" id="ARBA00023125"/>
    </source>
</evidence>
<feature type="non-terminal residue" evidence="11">
    <location>
        <position position="368"/>
    </location>
</feature>
<dbReference type="PROSITE" id="PS00675">
    <property type="entry name" value="SIGMA54_INTERACT_1"/>
    <property type="match status" value="1"/>
</dbReference>
<dbReference type="InterPro" id="IPR025944">
    <property type="entry name" value="Sigma_54_int_dom_CS"/>
</dbReference>
<dbReference type="EMBL" id="PIET01001162">
    <property type="protein sequence ID" value="PLM52190.1"/>
    <property type="molecule type" value="Genomic_DNA"/>
</dbReference>
<dbReference type="PANTHER" id="PTHR32071:SF116">
    <property type="entry name" value="TRANSCRIPTIONAL REGULATORY PROTEIN GLRR"/>
    <property type="match status" value="1"/>
</dbReference>
<dbReference type="PANTHER" id="PTHR32071">
    <property type="entry name" value="TRANSCRIPTIONAL REGULATORY PROTEIN"/>
    <property type="match status" value="1"/>
</dbReference>
<dbReference type="Pfam" id="PF25601">
    <property type="entry name" value="AAA_lid_14"/>
    <property type="match status" value="1"/>
</dbReference>
<dbReference type="InterPro" id="IPR003593">
    <property type="entry name" value="AAA+_ATPase"/>
</dbReference>
<dbReference type="InterPro" id="IPR002078">
    <property type="entry name" value="Sigma_54_int"/>
</dbReference>
<dbReference type="GO" id="GO:0003677">
    <property type="term" value="F:DNA binding"/>
    <property type="evidence" value="ECO:0007669"/>
    <property type="project" value="UniProtKB-KW"/>
</dbReference>
<keyword evidence="5" id="KW-0805">Transcription regulation</keyword>
<dbReference type="InterPro" id="IPR011006">
    <property type="entry name" value="CheY-like_superfamily"/>
</dbReference>
<dbReference type="NCBIfam" id="NF011695">
    <property type="entry name" value="PRK15115.1"/>
    <property type="match status" value="1"/>
</dbReference>
<dbReference type="InterPro" id="IPR025943">
    <property type="entry name" value="Sigma_54_int_dom_ATP-bd_2"/>
</dbReference>
<dbReference type="FunFam" id="3.40.50.300:FF:000006">
    <property type="entry name" value="DNA-binding transcriptional regulator NtrC"/>
    <property type="match status" value="1"/>
</dbReference>
<dbReference type="InterPro" id="IPR001789">
    <property type="entry name" value="Sig_transdc_resp-reg_receiver"/>
</dbReference>
<dbReference type="PROSITE" id="PS00688">
    <property type="entry name" value="SIGMA54_INTERACT_3"/>
    <property type="match status" value="1"/>
</dbReference>
<keyword evidence="1 8" id="KW-0597">Phosphoprotein</keyword>
<evidence type="ECO:0000256" key="2">
    <source>
        <dbReference type="ARBA" id="ARBA00022741"/>
    </source>
</evidence>
<evidence type="ECO:0000259" key="9">
    <source>
        <dbReference type="PROSITE" id="PS50045"/>
    </source>
</evidence>
<dbReference type="Gene3D" id="3.40.50.300">
    <property type="entry name" value="P-loop containing nucleotide triphosphate hydrolases"/>
    <property type="match status" value="1"/>
</dbReference>
<evidence type="ECO:0000259" key="10">
    <source>
        <dbReference type="PROSITE" id="PS50110"/>
    </source>
</evidence>
<dbReference type="InterPro" id="IPR058031">
    <property type="entry name" value="AAA_lid_NorR"/>
</dbReference>
<evidence type="ECO:0000313" key="12">
    <source>
        <dbReference type="Proteomes" id="UP000234661"/>
    </source>
</evidence>
<dbReference type="Pfam" id="PF00158">
    <property type="entry name" value="Sigma54_activat"/>
    <property type="match status" value="1"/>
</dbReference>
<evidence type="ECO:0000256" key="7">
    <source>
        <dbReference type="ARBA" id="ARBA00023163"/>
    </source>
</evidence>
<dbReference type="PROSITE" id="PS50110">
    <property type="entry name" value="RESPONSE_REGULATORY"/>
    <property type="match status" value="1"/>
</dbReference>
<keyword evidence="7" id="KW-0804">Transcription</keyword>
<dbReference type="PROSITE" id="PS00676">
    <property type="entry name" value="SIGMA54_INTERACT_2"/>
    <property type="match status" value="1"/>
</dbReference>
<dbReference type="SUPFAM" id="SSF52540">
    <property type="entry name" value="P-loop containing nucleoside triphosphate hydrolases"/>
    <property type="match status" value="1"/>
</dbReference>
<dbReference type="GO" id="GO:0005524">
    <property type="term" value="F:ATP binding"/>
    <property type="evidence" value="ECO:0007669"/>
    <property type="project" value="UniProtKB-KW"/>
</dbReference>
<keyword evidence="4" id="KW-0902">Two-component regulatory system</keyword>
<keyword evidence="2" id="KW-0547">Nucleotide-binding</keyword>
<protein>
    <submittedName>
        <fullName evidence="11">Two-component system response regulator GlrR</fullName>
    </submittedName>
</protein>
<gene>
    <name evidence="11" type="ORF">CWM85_27370</name>
</gene>
<evidence type="ECO:0000256" key="3">
    <source>
        <dbReference type="ARBA" id="ARBA00022840"/>
    </source>
</evidence>
<sequence length="368" mass="40594">MTIRKPARLLLVDDDPGLLKLLGMRLVSEGYSVLTAESGPEALRTLSRDKVDLVVSDLRMDEMDGLQLFSEIQKVQPGMPVIILTAHGSIPDAVAATQQGVFSFLTKPVDKDALYKAIDDALEQSAPTTDERWRQAIVTRSPLMERLLEQAGMVAQSDVSVLINGQSGTGKEIVAQAIHNASPRRDKPFVAINCGALPEQLLESELFGHARGAFTGAVSNREGLFQAAEGGTLFLDEIGDMPVALQVKLLRVLQERKVRPLGSNRDIDIDVRIISATHRDLPKAMARGEFREDLFYRLNVVNLKIPPLAERTEDIPLLANHLLRQSADRHKPFVRAFSTDAMKRLMAAKWPGNVRQLVNVIEQCVALT</sequence>
<dbReference type="InterPro" id="IPR027417">
    <property type="entry name" value="P-loop_NTPase"/>
</dbReference>
<feature type="domain" description="Response regulatory" evidence="10">
    <location>
        <begin position="8"/>
        <end position="122"/>
    </location>
</feature>
<dbReference type="Pfam" id="PF00072">
    <property type="entry name" value="Response_reg"/>
    <property type="match status" value="1"/>
</dbReference>
<evidence type="ECO:0000256" key="5">
    <source>
        <dbReference type="ARBA" id="ARBA00023015"/>
    </source>
</evidence>
<keyword evidence="3" id="KW-0067">ATP-binding</keyword>
<reference evidence="11 12" key="2">
    <citation type="submission" date="2018-01" db="EMBL/GenBank/DDBJ databases">
        <title>Genomic study of Klebsiella pneumoniae.</title>
        <authorList>
            <person name="Yang Y."/>
            <person name="Bicalho R."/>
        </authorList>
    </citation>
    <scope>NUCLEOTIDE SEQUENCE [LARGE SCALE GENOMIC DNA]</scope>
    <source>
        <strain evidence="11 12">A2</strain>
    </source>
</reference>
<reference evidence="11 12" key="1">
    <citation type="submission" date="2017-11" db="EMBL/GenBank/DDBJ databases">
        <authorList>
            <person name="Han C.G."/>
        </authorList>
    </citation>
    <scope>NUCLEOTIDE SEQUENCE [LARGE SCALE GENOMIC DNA]</scope>
    <source>
        <strain evidence="11 12">A2</strain>
    </source>
</reference>
<dbReference type="GO" id="GO:0006355">
    <property type="term" value="P:regulation of DNA-templated transcription"/>
    <property type="evidence" value="ECO:0007669"/>
    <property type="project" value="InterPro"/>
</dbReference>
<keyword evidence="6" id="KW-0238">DNA-binding</keyword>
<evidence type="ECO:0000313" key="11">
    <source>
        <dbReference type="EMBL" id="PLM52190.1"/>
    </source>
</evidence>
<dbReference type="SMART" id="SM00382">
    <property type="entry name" value="AAA"/>
    <property type="match status" value="1"/>
</dbReference>
<organism evidence="11 12">
    <name type="scientific">Klebsiella michiganensis</name>
    <dbReference type="NCBI Taxonomy" id="1134687"/>
    <lineage>
        <taxon>Bacteria</taxon>
        <taxon>Pseudomonadati</taxon>
        <taxon>Pseudomonadota</taxon>
        <taxon>Gammaproteobacteria</taxon>
        <taxon>Enterobacterales</taxon>
        <taxon>Enterobacteriaceae</taxon>
        <taxon>Klebsiella/Raoultella group</taxon>
        <taxon>Klebsiella</taxon>
    </lineage>
</organism>